<evidence type="ECO:0000313" key="2">
    <source>
        <dbReference type="Proteomes" id="UP000029567"/>
    </source>
</evidence>
<reference evidence="1 2" key="1">
    <citation type="submission" date="2013-09" db="EMBL/GenBank/DDBJ databases">
        <title>High correlation between genotypes and phenotypes of environmental bacteria Comamonas testosteroni strains.</title>
        <authorList>
            <person name="Liu L."/>
            <person name="Zhu W."/>
            <person name="Xia X."/>
            <person name="Xu B."/>
            <person name="Luo M."/>
            <person name="Wang G."/>
        </authorList>
    </citation>
    <scope>NUCLEOTIDE SEQUENCE [LARGE SCALE GENOMIC DNA]</scope>
    <source>
        <strain evidence="1 2">JL14</strain>
    </source>
</reference>
<dbReference type="RefSeq" id="WP_034379424.1">
    <property type="nucleotide sequence ID" value="NZ_AWTN01000088.1"/>
</dbReference>
<comment type="caution">
    <text evidence="1">The sequence shown here is derived from an EMBL/GenBank/DDBJ whole genome shotgun (WGS) entry which is preliminary data.</text>
</comment>
<protein>
    <submittedName>
        <fullName evidence="1">Uncharacterized protein</fullName>
    </submittedName>
</protein>
<dbReference type="Proteomes" id="UP000029567">
    <property type="component" value="Unassembled WGS sequence"/>
</dbReference>
<proteinExistence type="predicted"/>
<organism evidence="1 2">
    <name type="scientific">Comamonas thiooxydans</name>
    <dbReference type="NCBI Taxonomy" id="363952"/>
    <lineage>
        <taxon>Bacteria</taxon>
        <taxon>Pseudomonadati</taxon>
        <taxon>Pseudomonadota</taxon>
        <taxon>Betaproteobacteria</taxon>
        <taxon>Burkholderiales</taxon>
        <taxon>Comamonadaceae</taxon>
        <taxon>Comamonas</taxon>
    </lineage>
</organism>
<accession>A0A0E3BKY6</accession>
<name>A0A0E3BKY6_9BURK</name>
<dbReference type="AlphaFoldDB" id="A0A0E3BKY6"/>
<sequence>MKIKSLVTSTETFLSMQAIKSANGDDKQHFEFFGVNRYGQFRVKVFGTKFLVDGAIYICKEMIDHQGKKKVEKFLLEVSPGFKLSADQDLYKMTCSETGQPMLVAGNFTLITEKIKQ</sequence>
<evidence type="ECO:0000313" key="1">
    <source>
        <dbReference type="EMBL" id="KGG92404.1"/>
    </source>
</evidence>
<dbReference type="EMBL" id="AWTN01000088">
    <property type="protein sequence ID" value="KGG92404.1"/>
    <property type="molecule type" value="Genomic_DNA"/>
</dbReference>
<gene>
    <name evidence="1" type="ORF">P245_12220</name>
</gene>